<organism evidence="2 3">
    <name type="scientific">Miscanthus lutarioriparius</name>
    <dbReference type="NCBI Taxonomy" id="422564"/>
    <lineage>
        <taxon>Eukaryota</taxon>
        <taxon>Viridiplantae</taxon>
        <taxon>Streptophyta</taxon>
        <taxon>Embryophyta</taxon>
        <taxon>Tracheophyta</taxon>
        <taxon>Spermatophyta</taxon>
        <taxon>Magnoliopsida</taxon>
        <taxon>Liliopsida</taxon>
        <taxon>Poales</taxon>
        <taxon>Poaceae</taxon>
        <taxon>PACMAD clade</taxon>
        <taxon>Panicoideae</taxon>
        <taxon>Andropogonodae</taxon>
        <taxon>Andropogoneae</taxon>
        <taxon>Saccharinae</taxon>
        <taxon>Miscanthus</taxon>
    </lineage>
</organism>
<feature type="transmembrane region" description="Helical" evidence="1">
    <location>
        <begin position="24"/>
        <end position="44"/>
    </location>
</feature>
<dbReference type="OrthoDB" id="672986at2759"/>
<keyword evidence="3" id="KW-1185">Reference proteome</keyword>
<evidence type="ECO:0000313" key="2">
    <source>
        <dbReference type="EMBL" id="CAD6206882.1"/>
    </source>
</evidence>
<evidence type="ECO:0000256" key="1">
    <source>
        <dbReference type="SAM" id="Phobius"/>
    </source>
</evidence>
<dbReference type="Proteomes" id="UP000604825">
    <property type="component" value="Unassembled WGS sequence"/>
</dbReference>
<name>A0A811MMM9_9POAL</name>
<dbReference type="AlphaFoldDB" id="A0A811MMM9"/>
<dbReference type="EMBL" id="CAJGYO010000001">
    <property type="protein sequence ID" value="CAD6206882.1"/>
    <property type="molecule type" value="Genomic_DNA"/>
</dbReference>
<keyword evidence="1" id="KW-0812">Transmembrane</keyword>
<gene>
    <name evidence="2" type="ORF">NCGR_LOCUS4510</name>
</gene>
<keyword evidence="1" id="KW-1133">Transmembrane helix</keyword>
<reference evidence="2" key="1">
    <citation type="submission" date="2020-10" db="EMBL/GenBank/DDBJ databases">
        <authorList>
            <person name="Han B."/>
            <person name="Lu T."/>
            <person name="Zhao Q."/>
            <person name="Huang X."/>
            <person name="Zhao Y."/>
        </authorList>
    </citation>
    <scope>NUCLEOTIDE SEQUENCE</scope>
</reference>
<comment type="caution">
    <text evidence="2">The sequence shown here is derived from an EMBL/GenBank/DDBJ whole genome shotgun (WGS) entry which is preliminary data.</text>
</comment>
<evidence type="ECO:0000313" key="3">
    <source>
        <dbReference type="Proteomes" id="UP000604825"/>
    </source>
</evidence>
<sequence length="81" mass="8916">MTMMRGALSGGRSDQTQGKAMEPMAIVTVTGGVLGPVIVLLSRIQPVVDFIRRLCNCLRHPQRRPARSLRAPWYKPAAAEE</sequence>
<protein>
    <submittedName>
        <fullName evidence="2">Uncharacterized protein</fullName>
    </submittedName>
</protein>
<keyword evidence="1" id="KW-0472">Membrane</keyword>
<accession>A0A811MMM9</accession>
<proteinExistence type="predicted"/>